<sequence>MKIIDVMQQWNDDCNDSFQMLAGEYFFEQLEYDCSEIEALKATKSYLEKFTETDFAELIGGKDAWLEALRTIDSLLKA</sequence>
<proteinExistence type="predicted"/>
<dbReference type="STRING" id="626940.BHW43_07745"/>
<dbReference type="AlphaFoldDB" id="A0A1Q6R3X9"/>
<gene>
    <name evidence="1" type="ORF">BHW43_07745</name>
</gene>
<name>A0A1Q6R3X9_9FIRM</name>
<evidence type="ECO:0000313" key="2">
    <source>
        <dbReference type="Proteomes" id="UP000186777"/>
    </source>
</evidence>
<dbReference type="Proteomes" id="UP000186777">
    <property type="component" value="Unassembled WGS sequence"/>
</dbReference>
<comment type="caution">
    <text evidence="1">The sequence shown here is derived from an EMBL/GenBank/DDBJ whole genome shotgun (WGS) entry which is preliminary data.</text>
</comment>
<dbReference type="RefSeq" id="WP_303680106.1">
    <property type="nucleotide sequence ID" value="NZ_MNTG01000034.1"/>
</dbReference>
<organism evidence="1 2">
    <name type="scientific">Phascolarctobacterium succinatutens</name>
    <dbReference type="NCBI Taxonomy" id="626940"/>
    <lineage>
        <taxon>Bacteria</taxon>
        <taxon>Bacillati</taxon>
        <taxon>Bacillota</taxon>
        <taxon>Negativicutes</taxon>
        <taxon>Acidaminococcales</taxon>
        <taxon>Acidaminococcaceae</taxon>
        <taxon>Phascolarctobacterium</taxon>
    </lineage>
</organism>
<evidence type="ECO:0000313" key="1">
    <source>
        <dbReference type="EMBL" id="OLA37057.1"/>
    </source>
</evidence>
<dbReference type="EMBL" id="MNTG01000034">
    <property type="protein sequence ID" value="OLA37057.1"/>
    <property type="molecule type" value="Genomic_DNA"/>
</dbReference>
<reference evidence="1 2" key="1">
    <citation type="journal article" date="2016" name="Nat. Biotechnol.">
        <title>Measurement of bacterial replication rates in microbial communities.</title>
        <authorList>
            <person name="Brown C.T."/>
            <person name="Olm M.R."/>
            <person name="Thomas B.C."/>
            <person name="Banfield J.F."/>
        </authorList>
    </citation>
    <scope>NUCLEOTIDE SEQUENCE [LARGE SCALE GENOMIC DNA]</scope>
    <source>
        <strain evidence="1">46_33</strain>
    </source>
</reference>
<accession>A0A1Q6R3X9</accession>
<protein>
    <submittedName>
        <fullName evidence="1">Uncharacterized protein</fullName>
    </submittedName>
</protein>